<dbReference type="AlphaFoldDB" id="A0A9Q6EJG3"/>
<proteinExistence type="predicted"/>
<evidence type="ECO:0000313" key="2">
    <source>
        <dbReference type="Proteomes" id="UP000222310"/>
    </source>
</evidence>
<organism evidence="1 2">
    <name type="scientific">Nostoc linckia z8</name>
    <dbReference type="NCBI Taxonomy" id="1628746"/>
    <lineage>
        <taxon>Bacteria</taxon>
        <taxon>Bacillati</taxon>
        <taxon>Cyanobacteriota</taxon>
        <taxon>Cyanophyceae</taxon>
        <taxon>Nostocales</taxon>
        <taxon>Nostocaceae</taxon>
        <taxon>Nostoc</taxon>
    </lineage>
</organism>
<dbReference type="Proteomes" id="UP000222310">
    <property type="component" value="Unassembled WGS sequence"/>
</dbReference>
<reference evidence="1 2" key="1">
    <citation type="submission" date="2015-02" db="EMBL/GenBank/DDBJ databases">
        <title>Nostoc linckia genome annotation.</title>
        <authorList>
            <person name="Zhou Z."/>
        </authorList>
    </citation>
    <scope>NUCLEOTIDE SEQUENCE [LARGE SCALE GENOMIC DNA]</scope>
    <source>
        <strain evidence="2">z8</strain>
    </source>
</reference>
<evidence type="ECO:0000313" key="1">
    <source>
        <dbReference type="EMBL" id="PHK00012.1"/>
    </source>
</evidence>
<protein>
    <submittedName>
        <fullName evidence="1">Uncharacterized protein</fullName>
    </submittedName>
</protein>
<dbReference type="EMBL" id="LAHD01000084">
    <property type="protein sequence ID" value="PHK00012.1"/>
    <property type="molecule type" value="Genomic_DNA"/>
</dbReference>
<name>A0A9Q6EJG3_NOSLI</name>
<accession>A0A9Q6EJG3</accession>
<gene>
    <name evidence="1" type="ORF">VF08_24630</name>
</gene>
<sequence>MGHWAWGIGHGAWEEDKVDKVDKGDKVAIFLSEVLMVGNLRSDFSPCLPCLPPLPISPSPHLPISPSPHLLISSIPNLKARYKFKILIG</sequence>
<comment type="caution">
    <text evidence="1">The sequence shown here is derived from an EMBL/GenBank/DDBJ whole genome shotgun (WGS) entry which is preliminary data.</text>
</comment>